<dbReference type="WBParaSite" id="PSU_v2.g14719.t1">
    <property type="protein sequence ID" value="PSU_v2.g14719.t1"/>
    <property type="gene ID" value="PSU_v2.g14719"/>
</dbReference>
<organism evidence="3 4">
    <name type="scientific">Panagrolaimus superbus</name>
    <dbReference type="NCBI Taxonomy" id="310955"/>
    <lineage>
        <taxon>Eukaryota</taxon>
        <taxon>Metazoa</taxon>
        <taxon>Ecdysozoa</taxon>
        <taxon>Nematoda</taxon>
        <taxon>Chromadorea</taxon>
        <taxon>Rhabditida</taxon>
        <taxon>Tylenchina</taxon>
        <taxon>Panagrolaimomorpha</taxon>
        <taxon>Panagrolaimoidea</taxon>
        <taxon>Panagrolaimidae</taxon>
        <taxon>Panagrolaimus</taxon>
    </lineage>
</organism>
<dbReference type="Pfam" id="PF00092">
    <property type="entry name" value="VWA"/>
    <property type="match status" value="1"/>
</dbReference>
<dbReference type="SUPFAM" id="SSF53300">
    <property type="entry name" value="vWA-like"/>
    <property type="match status" value="3"/>
</dbReference>
<feature type="region of interest" description="Disordered" evidence="1">
    <location>
        <begin position="574"/>
        <end position="629"/>
    </location>
</feature>
<evidence type="ECO:0000313" key="3">
    <source>
        <dbReference type="Proteomes" id="UP000887577"/>
    </source>
</evidence>
<protein>
    <submittedName>
        <fullName evidence="4">VWFA domain-containing protein</fullName>
    </submittedName>
</protein>
<evidence type="ECO:0000313" key="4">
    <source>
        <dbReference type="WBParaSite" id="PSU_v2.g14719.t1"/>
    </source>
</evidence>
<evidence type="ECO:0000259" key="2">
    <source>
        <dbReference type="Pfam" id="PF00092"/>
    </source>
</evidence>
<dbReference type="Gene3D" id="3.40.50.410">
    <property type="entry name" value="von Willebrand factor, type A domain"/>
    <property type="match status" value="2"/>
</dbReference>
<feature type="region of interest" description="Disordered" evidence="1">
    <location>
        <begin position="813"/>
        <end position="864"/>
    </location>
</feature>
<keyword evidence="3" id="KW-1185">Reference proteome</keyword>
<sequence>MSYYEISDLASVQDALSAITMTNAKTNPSKALTVMNKLGSTKVDNTNVMMVLASGTQADLDAANAAFSQFQANIQNFTFVALGTAGNLDLSAFSNNENVQTLNSTDYTLSDEDTNSLVNNLNPTGATAVPPTIPPPPPGPTCDKDIAILIDQSVTVGTTDDFNRQIDYLAKSLVYSWNISLNSIETFGMLYSQLGTHLLSTKPFSYNSTNDFITDLNAVKGRELFGSNDIIAGLNSLQSHLTNRRPNYNLTTILITYNGQFDTAAAVAEANNIDGNIIVIAVNTDPTNLYYLSGTVIETDKFFYDNITQQINAALCADVVPPSPLPTLPPISTSTIPSTPTPADYYPCKSNIVFALDASLNNGDREFKQMQILVTENIVATNWTHFERIGLISYADQSSCTYEYGTFSNKADFDNTVNNNITKFANTNSITFGIGTLIHTFSGVPLNFENTVFFTSTSDPDDVARASTNSHIIDQRGSLIIVAIYPANKQNLLPLVDDPSKIIEFNPFSNIAYHTYAEDILKQFYCGPPTTSSPATPLTTITGPSISPTSTVTGPTRHGVSIYTLQTVTPQATTQSSIPLSSTTTSSSSPTTSVVTQTSVQTTVSSTQTFTVPTTSSSPTTPGTIPSTTPSAPYIPCQSWISFSIDDSNVLRNQDFMTQLNFISTTIGSLNYPQRIQAIGIYNQPVTWNSGLTITQIQDAIKNQFSQSGTYSLRKQFAALETSLLSINQTSYPVGALIFISDTSDSSLDGADQFMPSFANITLTFVLLGNNVDASKLAKYSNNTISWSDFSKPQPDNWNNLYGPAYGCSNVTTLPPTSPTSPTTTTLSTSPTSTMISSTPSVTTSTATSTTSLPSPSTAGPTSTVTGTTFVPYIPCQSWISFGIDDSNNLLSTQFLVKKQSL</sequence>
<feature type="domain" description="VWFA" evidence="2">
    <location>
        <begin position="351"/>
        <end position="500"/>
    </location>
</feature>
<accession>A0A914Y5K5</accession>
<dbReference type="InterPro" id="IPR002035">
    <property type="entry name" value="VWF_A"/>
</dbReference>
<dbReference type="Proteomes" id="UP000887577">
    <property type="component" value="Unplaced"/>
</dbReference>
<dbReference type="AlphaFoldDB" id="A0A914Y5K5"/>
<reference evidence="4" key="1">
    <citation type="submission" date="2022-11" db="UniProtKB">
        <authorList>
            <consortium name="WormBaseParasite"/>
        </authorList>
    </citation>
    <scope>IDENTIFICATION</scope>
</reference>
<proteinExistence type="predicted"/>
<name>A0A914Y5K5_9BILA</name>
<dbReference type="InterPro" id="IPR036465">
    <property type="entry name" value="vWFA_dom_sf"/>
</dbReference>
<evidence type="ECO:0000256" key="1">
    <source>
        <dbReference type="SAM" id="MobiDB-lite"/>
    </source>
</evidence>